<dbReference type="GO" id="GO:0004819">
    <property type="term" value="F:glutamine-tRNA ligase activity"/>
    <property type="evidence" value="ECO:0007669"/>
    <property type="project" value="UniProtKB-UniRule"/>
</dbReference>
<dbReference type="Pfam" id="PF20974">
    <property type="entry name" value="tRNA-synt_1c_C2"/>
    <property type="match status" value="1"/>
</dbReference>
<dbReference type="FunFam" id="3.40.50.620:FF:000037">
    <property type="entry name" value="Glutamine--tRNA ligase cytoplasmic"/>
    <property type="match status" value="1"/>
</dbReference>
<organism evidence="10 11">
    <name type="scientific">Aneurinibacillus soli</name>
    <dbReference type="NCBI Taxonomy" id="1500254"/>
    <lineage>
        <taxon>Bacteria</taxon>
        <taxon>Bacillati</taxon>
        <taxon>Bacillota</taxon>
        <taxon>Bacilli</taxon>
        <taxon>Bacillales</taxon>
        <taxon>Paenibacillaceae</taxon>
        <taxon>Aneurinibacillus group</taxon>
        <taxon>Aneurinibacillus</taxon>
    </lineage>
</organism>
<dbReference type="InterPro" id="IPR049437">
    <property type="entry name" value="tRNA-synt_1c_C2"/>
</dbReference>
<evidence type="ECO:0000256" key="1">
    <source>
        <dbReference type="ARBA" id="ARBA00022490"/>
    </source>
</evidence>
<dbReference type="Gene3D" id="3.90.800.10">
    <property type="entry name" value="Glutamyl-tRNA Synthetase, Domain 3"/>
    <property type="match status" value="1"/>
</dbReference>
<comment type="similarity">
    <text evidence="8 9">Belongs to the class-I aminoacyl-tRNA synthetase family.</text>
</comment>
<comment type="subunit">
    <text evidence="8">Monomer.</text>
</comment>
<feature type="binding site" evidence="8">
    <location>
        <begin position="270"/>
        <end position="272"/>
    </location>
    <ligand>
        <name>ATP</name>
        <dbReference type="ChEBI" id="CHEBI:30616"/>
    </ligand>
</feature>
<dbReference type="InterPro" id="IPR011035">
    <property type="entry name" value="Ribosomal_bL25/Gln-tRNA_synth"/>
</dbReference>
<dbReference type="PANTHER" id="PTHR43097:SF5">
    <property type="entry name" value="GLUTAMATE--TRNA LIGASE"/>
    <property type="match status" value="1"/>
</dbReference>
<evidence type="ECO:0000256" key="7">
    <source>
        <dbReference type="ARBA" id="ARBA00048270"/>
    </source>
</evidence>
<evidence type="ECO:0000256" key="3">
    <source>
        <dbReference type="ARBA" id="ARBA00022741"/>
    </source>
</evidence>
<dbReference type="InterPro" id="IPR004514">
    <property type="entry name" value="Gln-tRNA-synth"/>
</dbReference>
<dbReference type="SUPFAM" id="SSF50715">
    <property type="entry name" value="Ribosomal protein L25-like"/>
    <property type="match status" value="1"/>
</dbReference>
<evidence type="ECO:0000256" key="9">
    <source>
        <dbReference type="RuleBase" id="RU363037"/>
    </source>
</evidence>
<evidence type="ECO:0000256" key="8">
    <source>
        <dbReference type="HAMAP-Rule" id="MF_00126"/>
    </source>
</evidence>
<gene>
    <name evidence="8 10" type="primary">glnS</name>
    <name evidence="10" type="ORF">CB4_03894</name>
</gene>
<dbReference type="InterPro" id="IPR020061">
    <property type="entry name" value="Glu_tRNA_lig_a-bdl"/>
</dbReference>
<accession>A0A0U4WN44</accession>
<comment type="caution">
    <text evidence="8">Lacks conserved residue(s) required for the propagation of feature annotation.</text>
</comment>
<dbReference type="PROSITE" id="PS00178">
    <property type="entry name" value="AA_TRNA_LIGASE_I"/>
    <property type="match status" value="1"/>
</dbReference>
<dbReference type="GO" id="GO:0006425">
    <property type="term" value="P:glutaminyl-tRNA aminoacylation"/>
    <property type="evidence" value="ECO:0007669"/>
    <property type="project" value="UniProtKB-UniRule"/>
</dbReference>
<dbReference type="InterPro" id="IPR020058">
    <property type="entry name" value="Glu/Gln-tRNA-synth_Ib_cat-dom"/>
</dbReference>
<feature type="binding site" evidence="8">
    <location>
        <begin position="262"/>
        <end position="263"/>
    </location>
    <ligand>
        <name>ATP</name>
        <dbReference type="ChEBI" id="CHEBI:30616"/>
    </ligand>
</feature>
<dbReference type="EMBL" id="AP017312">
    <property type="protein sequence ID" value="BAU29657.1"/>
    <property type="molecule type" value="Genomic_DNA"/>
</dbReference>
<evidence type="ECO:0000256" key="5">
    <source>
        <dbReference type="ARBA" id="ARBA00022917"/>
    </source>
</evidence>
<dbReference type="InterPro" id="IPR020056">
    <property type="entry name" value="Rbsml_bL25/Gln-tRNA_synth_N"/>
</dbReference>
<feature type="binding site" evidence="8">
    <location>
        <position position="213"/>
    </location>
    <ligand>
        <name>L-glutamine</name>
        <dbReference type="ChEBI" id="CHEBI:58359"/>
    </ligand>
</feature>
<dbReference type="EC" id="6.1.1.18" evidence="8"/>
<dbReference type="FunFam" id="2.40.240.10:FF:000001">
    <property type="entry name" value="Glutamine--tRNA ligase"/>
    <property type="match status" value="1"/>
</dbReference>
<feature type="binding site" evidence="8">
    <location>
        <begin position="43"/>
        <end position="49"/>
    </location>
    <ligand>
        <name>ATP</name>
        <dbReference type="ChEBI" id="CHEBI:30616"/>
    </ligand>
</feature>
<dbReference type="HAMAP" id="MF_00126">
    <property type="entry name" value="Gln_tRNA_synth"/>
    <property type="match status" value="1"/>
</dbReference>
<proteinExistence type="inferred from homology"/>
<dbReference type="InterPro" id="IPR000924">
    <property type="entry name" value="Glu/Gln-tRNA-synth"/>
</dbReference>
<comment type="catalytic activity">
    <reaction evidence="7 8">
        <text>tRNA(Gln) + L-glutamine + ATP = L-glutaminyl-tRNA(Gln) + AMP + diphosphate</text>
        <dbReference type="Rhea" id="RHEA:20121"/>
        <dbReference type="Rhea" id="RHEA-COMP:9662"/>
        <dbReference type="Rhea" id="RHEA-COMP:9681"/>
        <dbReference type="ChEBI" id="CHEBI:30616"/>
        <dbReference type="ChEBI" id="CHEBI:33019"/>
        <dbReference type="ChEBI" id="CHEBI:58359"/>
        <dbReference type="ChEBI" id="CHEBI:78442"/>
        <dbReference type="ChEBI" id="CHEBI:78521"/>
        <dbReference type="ChEBI" id="CHEBI:456215"/>
        <dbReference type="EC" id="6.1.1.18"/>
    </reaction>
</comment>
<dbReference type="Proteomes" id="UP000217696">
    <property type="component" value="Chromosome"/>
</dbReference>
<dbReference type="PRINTS" id="PR00987">
    <property type="entry name" value="TRNASYNTHGLU"/>
</dbReference>
<evidence type="ECO:0000256" key="2">
    <source>
        <dbReference type="ARBA" id="ARBA00022598"/>
    </source>
</evidence>
<keyword evidence="2 8" id="KW-0436">Ligase</keyword>
<dbReference type="CDD" id="cd00807">
    <property type="entry name" value="GlnRS_core"/>
    <property type="match status" value="1"/>
</dbReference>
<dbReference type="GO" id="GO:0005829">
    <property type="term" value="C:cytosol"/>
    <property type="evidence" value="ECO:0007669"/>
    <property type="project" value="TreeGrafter"/>
</dbReference>
<dbReference type="SUPFAM" id="SSF52374">
    <property type="entry name" value="Nucleotidylyl transferase"/>
    <property type="match status" value="1"/>
</dbReference>
<dbReference type="GO" id="GO:0006424">
    <property type="term" value="P:glutamyl-tRNA aminoacylation"/>
    <property type="evidence" value="ECO:0007669"/>
    <property type="project" value="UniProtKB-UniRule"/>
</dbReference>
<dbReference type="AlphaFoldDB" id="A0A0U4WN44"/>
<dbReference type="NCBIfam" id="NF011291">
    <property type="entry name" value="PRK14703.1"/>
    <property type="match status" value="1"/>
</dbReference>
<protein>
    <recommendedName>
        <fullName evidence="8">Glutamine--tRNA ligase</fullName>
        <ecNumber evidence="8">6.1.1.18</ecNumber>
    </recommendedName>
    <alternativeName>
        <fullName evidence="8">Glutaminyl-tRNA synthetase</fullName>
        <shortName evidence="8">GlnRS</shortName>
    </alternativeName>
</protein>
<dbReference type="KEGG" id="asoc:CB4_03894"/>
<feature type="short sequence motif" description="'HIGH' region" evidence="8">
    <location>
        <begin position="36"/>
        <end position="46"/>
    </location>
</feature>
<dbReference type="FunFam" id="3.90.800.10:FF:000001">
    <property type="entry name" value="Glutamine--tRNA ligase"/>
    <property type="match status" value="1"/>
</dbReference>
<dbReference type="InterPro" id="IPR001412">
    <property type="entry name" value="aa-tRNA-synth_I_CS"/>
</dbReference>
<dbReference type="InterPro" id="IPR050132">
    <property type="entry name" value="Gln/Glu-tRNA_Ligase"/>
</dbReference>
<evidence type="ECO:0000313" key="11">
    <source>
        <dbReference type="Proteomes" id="UP000217696"/>
    </source>
</evidence>
<keyword evidence="6 8" id="KW-0030">Aminoacyl-tRNA synthetase</keyword>
<keyword evidence="3 8" id="KW-0547">Nucleotide-binding</keyword>
<comment type="subcellular location">
    <subcellularLocation>
        <location evidence="8">Cytoplasm</location>
    </subcellularLocation>
</comment>
<keyword evidence="4 8" id="KW-0067">ATP-binding</keyword>
<dbReference type="NCBIfam" id="TIGR00440">
    <property type="entry name" value="glnS"/>
    <property type="match status" value="1"/>
</dbReference>
<feature type="short sequence motif" description="'KMSKS' region" evidence="8">
    <location>
        <begin position="269"/>
        <end position="273"/>
    </location>
</feature>
<evidence type="ECO:0000256" key="6">
    <source>
        <dbReference type="ARBA" id="ARBA00023146"/>
    </source>
</evidence>
<keyword evidence="1 8" id="KW-0963">Cytoplasm</keyword>
<feature type="binding site" evidence="8">
    <location>
        <begin position="37"/>
        <end position="39"/>
    </location>
    <ligand>
        <name>ATP</name>
        <dbReference type="ChEBI" id="CHEBI:30616"/>
    </ligand>
</feature>
<dbReference type="InterPro" id="IPR022861">
    <property type="entry name" value="Gln_tRNA_ligase_bac"/>
</dbReference>
<dbReference type="InterPro" id="IPR020059">
    <property type="entry name" value="Glu/Gln-tRNA-synth_Ib_codon-bd"/>
</dbReference>
<dbReference type="GO" id="GO:0005524">
    <property type="term" value="F:ATP binding"/>
    <property type="evidence" value="ECO:0007669"/>
    <property type="project" value="UniProtKB-UniRule"/>
</dbReference>
<name>A0A0U4WN44_9BACL</name>
<sequence length="556" mass="64876">MIQLETNPGTSNFIKNIVTDDLQSGKVDTVVTRFPPEPNGYLHIGHAKSICLNFELADEFKGKTNLRFDDTNPLKEDVEYVESIKEDVKWLGFEWDGMFFASDYFEEMYNRAVLLIKKGKAYVCELMPEQMREMRGTLTESGKESPYRNRTVEENLDLFERMRKGEFKDGEKVLRAKIDMSSPNMNMRDPVLYRISHAEHHNTGDKWCIYPMYDFAHPLEDAIEGVTHSICTLEFEDHRPLYDWVIEECEMEARPRQYEFARLNVTNTVMSKRKLKLLVDEKHVDGWDDPRMPTISGLRRRGYTPEAIRTFCREIGVARSNSTVDEKLLEHFIREDLKLKVPRTMGVLRPLKVVITNYPEGQVEMLDAEINPENPEMGIRQIPFSREIYVEQDDFMEVPPSKYHRLFPGNEVRLKHAYFIKCNDFVKDENGNVVELHCTYDPETKSGSDFNARKVKGTIHWVEATQAVPAEFRLYEPLILDEQEDEEKSFLENVNPNSLEVVQGFVEPNMKDVKAHDKFQFFRHGYFNVDPKDTTADELVFNLIVSLKSSFKLPKK</sequence>
<dbReference type="Gene3D" id="2.40.240.10">
    <property type="entry name" value="Ribosomal Protein L25, Chain P"/>
    <property type="match status" value="2"/>
</dbReference>
<dbReference type="Pfam" id="PF03950">
    <property type="entry name" value="tRNA-synt_1c_C"/>
    <property type="match status" value="1"/>
</dbReference>
<dbReference type="RefSeq" id="WP_408607748.1">
    <property type="nucleotide sequence ID" value="NZ_AP017312.1"/>
</dbReference>
<dbReference type="Pfam" id="PF00749">
    <property type="entry name" value="tRNA-synt_1c"/>
    <property type="match status" value="1"/>
</dbReference>
<dbReference type="Gene3D" id="3.40.50.620">
    <property type="entry name" value="HUPs"/>
    <property type="match status" value="1"/>
</dbReference>
<reference evidence="10 11" key="1">
    <citation type="submission" date="2015-12" db="EMBL/GenBank/DDBJ databases">
        <title>Genome sequence of Aneurinibacillus soli.</title>
        <authorList>
            <person name="Lee J.S."/>
            <person name="Lee K.C."/>
            <person name="Kim K.K."/>
            <person name="Lee B.W."/>
        </authorList>
    </citation>
    <scope>NUCLEOTIDE SEQUENCE [LARGE SCALE GENOMIC DNA]</scope>
    <source>
        <strain evidence="10 11">CB4</strain>
    </source>
</reference>
<dbReference type="InterPro" id="IPR014729">
    <property type="entry name" value="Rossmann-like_a/b/a_fold"/>
</dbReference>
<keyword evidence="11" id="KW-1185">Reference proteome</keyword>
<feature type="binding site" evidence="8">
    <location>
        <position position="232"/>
    </location>
    <ligand>
        <name>ATP</name>
        <dbReference type="ChEBI" id="CHEBI:30616"/>
    </ligand>
</feature>
<feature type="binding site" evidence="8">
    <location>
        <position position="69"/>
    </location>
    <ligand>
        <name>L-glutamine</name>
        <dbReference type="ChEBI" id="CHEBI:58359"/>
    </ligand>
</feature>
<dbReference type="PANTHER" id="PTHR43097">
    <property type="entry name" value="GLUTAMINE-TRNA LIGASE"/>
    <property type="match status" value="1"/>
</dbReference>
<dbReference type="Gene3D" id="1.10.1160.10">
    <property type="entry name" value="Glutamyl-trna Synthetase, Domain 2"/>
    <property type="match status" value="1"/>
</dbReference>
<evidence type="ECO:0000256" key="4">
    <source>
        <dbReference type="ARBA" id="ARBA00022840"/>
    </source>
</evidence>
<keyword evidence="5 8" id="KW-0648">Protein biosynthesis</keyword>
<dbReference type="FunFam" id="1.10.1160.10:FF:000001">
    <property type="entry name" value="Glutamine--tRNA ligase"/>
    <property type="match status" value="1"/>
</dbReference>
<evidence type="ECO:0000313" key="10">
    <source>
        <dbReference type="EMBL" id="BAU29657.1"/>
    </source>
</evidence>